<dbReference type="AlphaFoldDB" id="A0A212RYZ3"/>
<keyword evidence="2" id="KW-1185">Reference proteome</keyword>
<accession>A0A212RYZ3</accession>
<evidence type="ECO:0000313" key="2">
    <source>
        <dbReference type="Proteomes" id="UP000197065"/>
    </source>
</evidence>
<dbReference type="Proteomes" id="UP000197065">
    <property type="component" value="Unassembled WGS sequence"/>
</dbReference>
<protein>
    <submittedName>
        <fullName evidence="1">Uncharacterized protein</fullName>
    </submittedName>
</protein>
<name>A0A212RYZ3_9PROT</name>
<organism evidence="1 2">
    <name type="scientific">Arboricoccus pini</name>
    <dbReference type="NCBI Taxonomy" id="1963835"/>
    <lineage>
        <taxon>Bacteria</taxon>
        <taxon>Pseudomonadati</taxon>
        <taxon>Pseudomonadota</taxon>
        <taxon>Alphaproteobacteria</taxon>
        <taxon>Geminicoccales</taxon>
        <taxon>Geminicoccaceae</taxon>
        <taxon>Arboricoccus</taxon>
    </lineage>
</organism>
<dbReference type="EMBL" id="FYEH01000017">
    <property type="protein sequence ID" value="SNB77844.1"/>
    <property type="molecule type" value="Genomic_DNA"/>
</dbReference>
<evidence type="ECO:0000313" key="1">
    <source>
        <dbReference type="EMBL" id="SNB77844.1"/>
    </source>
</evidence>
<gene>
    <name evidence="1" type="ORF">SAMN07250955_11749</name>
</gene>
<reference evidence="1 2" key="1">
    <citation type="submission" date="2017-06" db="EMBL/GenBank/DDBJ databases">
        <authorList>
            <person name="Kim H.J."/>
            <person name="Triplett B.A."/>
        </authorList>
    </citation>
    <scope>NUCLEOTIDE SEQUENCE [LARGE SCALE GENOMIC DNA]</scope>
    <source>
        <strain evidence="1 2">B29T1</strain>
    </source>
</reference>
<sequence length="65" mass="6977">MRCARPDVAIALAAAAAPELDALLAVGNQTVESSCLNPFETPVSKMVADRIIRMANGRIIEDRRP</sequence>
<proteinExistence type="predicted"/>